<evidence type="ECO:0000313" key="2">
    <source>
        <dbReference type="Proteomes" id="UP000008711"/>
    </source>
</evidence>
<dbReference type="Proteomes" id="UP000008711">
    <property type="component" value="Unassembled WGS sequence"/>
</dbReference>
<proteinExistence type="predicted"/>
<accession>B3P179</accession>
<dbReference type="eggNOG" id="ENOG502RVQV">
    <property type="taxonomic scope" value="Eukaryota"/>
</dbReference>
<dbReference type="KEGG" id="der:6553661"/>
<dbReference type="EMBL" id="CH954181">
    <property type="protein sequence ID" value="EDV49268.1"/>
    <property type="molecule type" value="Genomic_DNA"/>
</dbReference>
<dbReference type="HOGENOM" id="CLU_1066627_0_0_1"/>
<dbReference type="OMA" id="YKEETGP"/>
<gene>
    <name evidence="1" type="primary">Dere\GG17076</name>
    <name evidence="1" type="ORF">Dere_GG17076</name>
</gene>
<dbReference type="OrthoDB" id="7851145at2759"/>
<organism evidence="1 2">
    <name type="scientific">Drosophila erecta</name>
    <name type="common">Fruit fly</name>
    <dbReference type="NCBI Taxonomy" id="7220"/>
    <lineage>
        <taxon>Eukaryota</taxon>
        <taxon>Metazoa</taxon>
        <taxon>Ecdysozoa</taxon>
        <taxon>Arthropoda</taxon>
        <taxon>Hexapoda</taxon>
        <taxon>Insecta</taxon>
        <taxon>Pterygota</taxon>
        <taxon>Neoptera</taxon>
        <taxon>Endopterygota</taxon>
        <taxon>Diptera</taxon>
        <taxon>Brachycera</taxon>
        <taxon>Muscomorpha</taxon>
        <taxon>Ephydroidea</taxon>
        <taxon>Drosophilidae</taxon>
        <taxon>Drosophila</taxon>
        <taxon>Sophophora</taxon>
    </lineage>
</organism>
<name>B3P179_DROER</name>
<dbReference type="AlphaFoldDB" id="B3P179"/>
<sequence>MSLRDLNLTKEQMLKLQQLLAEEIKDESQQDQKEPSKERGIAKALDNVQVYVEAGKTEAFVQLKQPKLHKFEITSNAVASGASESNTFQRADAKEIDRWKSDNVIKFDCISDEYREQLGQIQTDESTGETYMLVPMDINILIDQTELTPEASTKRITEEEAYKLAEEAGHTIYMHHKHEGHPCKLPQAGLNLNPQANQANYDYHVHTFEVPRLSFPFELKFGPDEEAGKVLKSDEVPEDPDHDADVEVRAATKLQDLKE</sequence>
<reference evidence="1 2" key="1">
    <citation type="journal article" date="2007" name="Nature">
        <title>Evolution of genes and genomes on the Drosophila phylogeny.</title>
        <authorList>
            <consortium name="Drosophila 12 Genomes Consortium"/>
            <person name="Clark A.G."/>
            <person name="Eisen M.B."/>
            <person name="Smith D.R."/>
            <person name="Bergman C.M."/>
            <person name="Oliver B."/>
            <person name="Markow T.A."/>
            <person name="Kaufman T.C."/>
            <person name="Kellis M."/>
            <person name="Gelbart W."/>
            <person name="Iyer V.N."/>
            <person name="Pollard D.A."/>
            <person name="Sackton T.B."/>
            <person name="Larracuente A.M."/>
            <person name="Singh N.D."/>
            <person name="Abad J.P."/>
            <person name="Abt D.N."/>
            <person name="Adryan B."/>
            <person name="Aguade M."/>
            <person name="Akashi H."/>
            <person name="Anderson W.W."/>
            <person name="Aquadro C.F."/>
            <person name="Ardell D.H."/>
            <person name="Arguello R."/>
            <person name="Artieri C.G."/>
            <person name="Barbash D.A."/>
            <person name="Barker D."/>
            <person name="Barsanti P."/>
            <person name="Batterham P."/>
            <person name="Batzoglou S."/>
            <person name="Begun D."/>
            <person name="Bhutkar A."/>
            <person name="Blanco E."/>
            <person name="Bosak S.A."/>
            <person name="Bradley R.K."/>
            <person name="Brand A.D."/>
            <person name="Brent M.R."/>
            <person name="Brooks A.N."/>
            <person name="Brown R.H."/>
            <person name="Butlin R.K."/>
            <person name="Caggese C."/>
            <person name="Calvi B.R."/>
            <person name="Bernardo de Carvalho A."/>
            <person name="Caspi A."/>
            <person name="Castrezana S."/>
            <person name="Celniker S.E."/>
            <person name="Chang J.L."/>
            <person name="Chapple C."/>
            <person name="Chatterji S."/>
            <person name="Chinwalla A."/>
            <person name="Civetta A."/>
            <person name="Clifton S.W."/>
            <person name="Comeron J.M."/>
            <person name="Costello J.C."/>
            <person name="Coyne J.A."/>
            <person name="Daub J."/>
            <person name="David R.G."/>
            <person name="Delcher A.L."/>
            <person name="Delehaunty K."/>
            <person name="Do C.B."/>
            <person name="Ebling H."/>
            <person name="Edwards K."/>
            <person name="Eickbush T."/>
            <person name="Evans J.D."/>
            <person name="Filipski A."/>
            <person name="Findeiss S."/>
            <person name="Freyhult E."/>
            <person name="Fulton L."/>
            <person name="Fulton R."/>
            <person name="Garcia A.C."/>
            <person name="Gardiner A."/>
            <person name="Garfield D.A."/>
            <person name="Garvin B.E."/>
            <person name="Gibson G."/>
            <person name="Gilbert D."/>
            <person name="Gnerre S."/>
            <person name="Godfrey J."/>
            <person name="Good R."/>
            <person name="Gotea V."/>
            <person name="Gravely B."/>
            <person name="Greenberg A.J."/>
            <person name="Griffiths-Jones S."/>
            <person name="Gross S."/>
            <person name="Guigo R."/>
            <person name="Gustafson E.A."/>
            <person name="Haerty W."/>
            <person name="Hahn M.W."/>
            <person name="Halligan D.L."/>
            <person name="Halpern A.L."/>
            <person name="Halter G.M."/>
            <person name="Han M.V."/>
            <person name="Heger A."/>
            <person name="Hillier L."/>
            <person name="Hinrichs A.S."/>
            <person name="Holmes I."/>
            <person name="Hoskins R.A."/>
            <person name="Hubisz M.J."/>
            <person name="Hultmark D."/>
            <person name="Huntley M.A."/>
            <person name="Jaffe D.B."/>
            <person name="Jagadeeshan S."/>
            <person name="Jeck W.R."/>
            <person name="Johnson J."/>
            <person name="Jones C.D."/>
            <person name="Jordan W.C."/>
            <person name="Karpen G.H."/>
            <person name="Kataoka E."/>
            <person name="Keightley P.D."/>
            <person name="Kheradpour P."/>
            <person name="Kirkness E.F."/>
            <person name="Koerich L.B."/>
            <person name="Kristiansen K."/>
            <person name="Kudrna D."/>
            <person name="Kulathinal R.J."/>
            <person name="Kumar S."/>
            <person name="Kwok R."/>
            <person name="Lander E."/>
            <person name="Langley C.H."/>
            <person name="Lapoint R."/>
            <person name="Lazzaro B.P."/>
            <person name="Lee S.J."/>
            <person name="Levesque L."/>
            <person name="Li R."/>
            <person name="Lin C.F."/>
            <person name="Lin M.F."/>
            <person name="Lindblad-Toh K."/>
            <person name="Llopart A."/>
            <person name="Long M."/>
            <person name="Low L."/>
            <person name="Lozovsky E."/>
            <person name="Lu J."/>
            <person name="Luo M."/>
            <person name="Machado C.A."/>
            <person name="Makalowski W."/>
            <person name="Marzo M."/>
            <person name="Matsuda M."/>
            <person name="Matzkin L."/>
            <person name="McAllister B."/>
            <person name="McBride C.S."/>
            <person name="McKernan B."/>
            <person name="McKernan K."/>
            <person name="Mendez-Lago M."/>
            <person name="Minx P."/>
            <person name="Mollenhauer M.U."/>
            <person name="Montooth K."/>
            <person name="Mount S.M."/>
            <person name="Mu X."/>
            <person name="Myers E."/>
            <person name="Negre B."/>
            <person name="Newfeld S."/>
            <person name="Nielsen R."/>
            <person name="Noor M.A."/>
            <person name="O'Grady P."/>
            <person name="Pachter L."/>
            <person name="Papaceit M."/>
            <person name="Parisi M.J."/>
            <person name="Parisi M."/>
            <person name="Parts L."/>
            <person name="Pedersen J.S."/>
            <person name="Pesole G."/>
            <person name="Phillippy A.M."/>
            <person name="Ponting C.P."/>
            <person name="Pop M."/>
            <person name="Porcelli D."/>
            <person name="Powell J.R."/>
            <person name="Prohaska S."/>
            <person name="Pruitt K."/>
            <person name="Puig M."/>
            <person name="Quesneville H."/>
            <person name="Ram K.R."/>
            <person name="Rand D."/>
            <person name="Rasmussen M.D."/>
            <person name="Reed L.K."/>
            <person name="Reenan R."/>
            <person name="Reily A."/>
            <person name="Remington K.A."/>
            <person name="Rieger T.T."/>
            <person name="Ritchie M.G."/>
            <person name="Robin C."/>
            <person name="Rogers Y.H."/>
            <person name="Rohde C."/>
            <person name="Rozas J."/>
            <person name="Rubenfield M.J."/>
            <person name="Ruiz A."/>
            <person name="Russo S."/>
            <person name="Salzberg S.L."/>
            <person name="Sanchez-Gracia A."/>
            <person name="Saranga D.J."/>
            <person name="Sato H."/>
            <person name="Schaeffer S.W."/>
            <person name="Schatz M.C."/>
            <person name="Schlenke T."/>
            <person name="Schwartz R."/>
            <person name="Segarra C."/>
            <person name="Singh R.S."/>
            <person name="Sirot L."/>
            <person name="Sirota M."/>
            <person name="Sisneros N.B."/>
            <person name="Smith C.D."/>
            <person name="Smith T.F."/>
            <person name="Spieth J."/>
            <person name="Stage D.E."/>
            <person name="Stark A."/>
            <person name="Stephan W."/>
            <person name="Strausberg R.L."/>
            <person name="Strempel S."/>
            <person name="Sturgill D."/>
            <person name="Sutton G."/>
            <person name="Sutton G.G."/>
            <person name="Tao W."/>
            <person name="Teichmann S."/>
            <person name="Tobari Y.N."/>
            <person name="Tomimura Y."/>
            <person name="Tsolas J.M."/>
            <person name="Valente V.L."/>
            <person name="Venter E."/>
            <person name="Venter J.C."/>
            <person name="Vicario S."/>
            <person name="Vieira F.G."/>
            <person name="Vilella A.J."/>
            <person name="Villasante A."/>
            <person name="Walenz B."/>
            <person name="Wang J."/>
            <person name="Wasserman M."/>
            <person name="Watts T."/>
            <person name="Wilson D."/>
            <person name="Wilson R.K."/>
            <person name="Wing R.A."/>
            <person name="Wolfner M.F."/>
            <person name="Wong A."/>
            <person name="Wong G.K."/>
            <person name="Wu C.I."/>
            <person name="Wu G."/>
            <person name="Yamamoto D."/>
            <person name="Yang H.P."/>
            <person name="Yang S.P."/>
            <person name="Yorke J.A."/>
            <person name="Yoshida K."/>
            <person name="Zdobnov E."/>
            <person name="Zhang P."/>
            <person name="Zhang Y."/>
            <person name="Zimin A.V."/>
            <person name="Baldwin J."/>
            <person name="Abdouelleil A."/>
            <person name="Abdulkadir J."/>
            <person name="Abebe A."/>
            <person name="Abera B."/>
            <person name="Abreu J."/>
            <person name="Acer S.C."/>
            <person name="Aftuck L."/>
            <person name="Alexander A."/>
            <person name="An P."/>
            <person name="Anderson E."/>
            <person name="Anderson S."/>
            <person name="Arachi H."/>
            <person name="Azer M."/>
            <person name="Bachantsang P."/>
            <person name="Barry A."/>
            <person name="Bayul T."/>
            <person name="Berlin A."/>
            <person name="Bessette D."/>
            <person name="Bloom T."/>
            <person name="Blye J."/>
            <person name="Boguslavskiy L."/>
            <person name="Bonnet C."/>
            <person name="Boukhgalter B."/>
            <person name="Bourzgui I."/>
            <person name="Brown A."/>
            <person name="Cahill P."/>
            <person name="Channer S."/>
            <person name="Cheshatsang Y."/>
            <person name="Chuda L."/>
            <person name="Citroen M."/>
            <person name="Collymore A."/>
            <person name="Cooke P."/>
            <person name="Costello M."/>
            <person name="D'Aco K."/>
            <person name="Daza R."/>
            <person name="De Haan G."/>
            <person name="DeGray S."/>
            <person name="DeMaso C."/>
            <person name="Dhargay N."/>
            <person name="Dooley K."/>
            <person name="Dooley E."/>
            <person name="Doricent M."/>
            <person name="Dorje P."/>
            <person name="Dorjee K."/>
            <person name="Dupes A."/>
            <person name="Elong R."/>
            <person name="Falk J."/>
            <person name="Farina A."/>
            <person name="Faro S."/>
            <person name="Ferguson D."/>
            <person name="Fisher S."/>
            <person name="Foley C.D."/>
            <person name="Franke A."/>
            <person name="Friedrich D."/>
            <person name="Gadbois L."/>
            <person name="Gearin G."/>
            <person name="Gearin C.R."/>
            <person name="Giannoukos G."/>
            <person name="Goode T."/>
            <person name="Graham J."/>
            <person name="Grandbois E."/>
            <person name="Grewal S."/>
            <person name="Gyaltsen K."/>
            <person name="Hafez N."/>
            <person name="Hagos B."/>
            <person name="Hall J."/>
            <person name="Henson C."/>
            <person name="Hollinger A."/>
            <person name="Honan T."/>
            <person name="Huard M.D."/>
            <person name="Hughes L."/>
            <person name="Hurhula B."/>
            <person name="Husby M.E."/>
            <person name="Kamat A."/>
            <person name="Kanga B."/>
            <person name="Kashin S."/>
            <person name="Khazanovich D."/>
            <person name="Kisner P."/>
            <person name="Lance K."/>
            <person name="Lara M."/>
            <person name="Lee W."/>
            <person name="Lennon N."/>
            <person name="Letendre F."/>
            <person name="LeVine R."/>
            <person name="Lipovsky A."/>
            <person name="Liu X."/>
            <person name="Liu J."/>
            <person name="Liu S."/>
            <person name="Lokyitsang T."/>
            <person name="Lokyitsang Y."/>
            <person name="Lubonja R."/>
            <person name="Lui A."/>
            <person name="MacDonald P."/>
            <person name="Magnisalis V."/>
            <person name="Maru K."/>
            <person name="Matthews C."/>
            <person name="McCusker W."/>
            <person name="McDonough S."/>
            <person name="Mehta T."/>
            <person name="Meldrim J."/>
            <person name="Meneus L."/>
            <person name="Mihai O."/>
            <person name="Mihalev A."/>
            <person name="Mihova T."/>
            <person name="Mittelman R."/>
            <person name="Mlenga V."/>
            <person name="Montmayeur A."/>
            <person name="Mulrain L."/>
            <person name="Navidi A."/>
            <person name="Naylor J."/>
            <person name="Negash T."/>
            <person name="Nguyen T."/>
            <person name="Nguyen N."/>
            <person name="Nicol R."/>
            <person name="Norbu C."/>
            <person name="Norbu N."/>
            <person name="Novod N."/>
            <person name="O'Neill B."/>
            <person name="Osman S."/>
            <person name="Markiewicz E."/>
            <person name="Oyono O.L."/>
            <person name="Patti C."/>
            <person name="Phunkhang P."/>
            <person name="Pierre F."/>
            <person name="Priest M."/>
            <person name="Raghuraman S."/>
            <person name="Rege F."/>
            <person name="Reyes R."/>
            <person name="Rise C."/>
            <person name="Rogov P."/>
            <person name="Ross K."/>
            <person name="Ryan E."/>
            <person name="Settipalli S."/>
            <person name="Shea T."/>
            <person name="Sherpa N."/>
            <person name="Shi L."/>
            <person name="Shih D."/>
            <person name="Sparrow T."/>
            <person name="Spaulding J."/>
            <person name="Stalker J."/>
            <person name="Stange-Thomann N."/>
            <person name="Stavropoulos S."/>
            <person name="Stone C."/>
            <person name="Strader C."/>
            <person name="Tesfaye S."/>
            <person name="Thomson T."/>
            <person name="Thoulutsang Y."/>
            <person name="Thoulutsang D."/>
            <person name="Topham K."/>
            <person name="Topping I."/>
            <person name="Tsamla T."/>
            <person name="Vassiliev H."/>
            <person name="Vo A."/>
            <person name="Wangchuk T."/>
            <person name="Wangdi T."/>
            <person name="Weiand M."/>
            <person name="Wilkinson J."/>
            <person name="Wilson A."/>
            <person name="Yadav S."/>
            <person name="Young G."/>
            <person name="Yu Q."/>
            <person name="Zembek L."/>
            <person name="Zhong D."/>
            <person name="Zimmer A."/>
            <person name="Zwirko Z."/>
            <person name="Jaffe D.B."/>
            <person name="Alvarez P."/>
            <person name="Brockman W."/>
            <person name="Butler J."/>
            <person name="Chin C."/>
            <person name="Gnerre S."/>
            <person name="Grabherr M."/>
            <person name="Kleber M."/>
            <person name="Mauceli E."/>
            <person name="MacCallum I."/>
        </authorList>
    </citation>
    <scope>NUCLEOTIDE SEQUENCE [LARGE SCALE GENOMIC DNA]</scope>
    <source>
        <strain evidence="1 2">TSC#14021-0224.01</strain>
    </source>
</reference>
<protein>
    <submittedName>
        <fullName evidence="1">GG17076</fullName>
    </submittedName>
</protein>
<keyword evidence="2" id="KW-1185">Reference proteome</keyword>
<dbReference type="PhylomeDB" id="B3P179"/>
<evidence type="ECO:0000313" key="1">
    <source>
        <dbReference type="EMBL" id="EDV49268.1"/>
    </source>
</evidence>
<reference evidence="1 2" key="2">
    <citation type="journal article" date="2008" name="Bioinformatics">
        <title>Assembly reconciliation.</title>
        <authorList>
            <person name="Zimin A.V."/>
            <person name="Smith D.R."/>
            <person name="Sutton G."/>
            <person name="Yorke J.A."/>
        </authorList>
    </citation>
    <scope>NUCLEOTIDE SEQUENCE [LARGE SCALE GENOMIC DNA]</scope>
    <source>
        <strain evidence="1 2">TSC#14021-0224.01</strain>
    </source>
</reference>